<reference evidence="6" key="1">
    <citation type="journal article" date="2020" name="Nature">
        <title>Giant virus diversity and host interactions through global metagenomics.</title>
        <authorList>
            <person name="Schulz F."/>
            <person name="Roux S."/>
            <person name="Paez-Espino D."/>
            <person name="Jungbluth S."/>
            <person name="Walsh D.A."/>
            <person name="Denef V.J."/>
            <person name="McMahon K.D."/>
            <person name="Konstantinidis K.T."/>
            <person name="Eloe-Fadrosh E.A."/>
            <person name="Kyrpides N.C."/>
            <person name="Woyke T."/>
        </authorList>
    </citation>
    <scope>NUCLEOTIDE SEQUENCE</scope>
    <source>
        <strain evidence="6">GVMAG-M-3300021425-14</strain>
    </source>
</reference>
<dbReference type="SMART" id="SM00487">
    <property type="entry name" value="DEXDc"/>
    <property type="match status" value="1"/>
</dbReference>
<proteinExistence type="predicted"/>
<dbReference type="GO" id="GO:0006281">
    <property type="term" value="P:DNA repair"/>
    <property type="evidence" value="ECO:0007669"/>
    <property type="project" value="TreeGrafter"/>
</dbReference>
<dbReference type="GO" id="GO:0003677">
    <property type="term" value="F:DNA binding"/>
    <property type="evidence" value="ECO:0007669"/>
    <property type="project" value="InterPro"/>
</dbReference>
<dbReference type="PANTHER" id="PTHR45766">
    <property type="entry name" value="DNA ANNEALING HELICASE AND ENDONUCLEASE ZRANB3 FAMILY MEMBER"/>
    <property type="match status" value="1"/>
</dbReference>
<dbReference type="EMBL" id="MN739461">
    <property type="protein sequence ID" value="QHT05967.1"/>
    <property type="molecule type" value="Genomic_DNA"/>
</dbReference>
<dbReference type="Gene3D" id="3.40.50.300">
    <property type="entry name" value="P-loop containing nucleotide triphosphate hydrolases"/>
    <property type="match status" value="2"/>
</dbReference>
<organism evidence="6">
    <name type="scientific">viral metagenome</name>
    <dbReference type="NCBI Taxonomy" id="1070528"/>
    <lineage>
        <taxon>unclassified sequences</taxon>
        <taxon>metagenomes</taxon>
        <taxon>organismal metagenomes</taxon>
    </lineage>
</organism>
<dbReference type="GO" id="GO:0031297">
    <property type="term" value="P:replication fork processing"/>
    <property type="evidence" value="ECO:0007669"/>
    <property type="project" value="TreeGrafter"/>
</dbReference>
<dbReference type="InterPro" id="IPR027417">
    <property type="entry name" value="P-loop_NTPase"/>
</dbReference>
<dbReference type="GO" id="GO:0005524">
    <property type="term" value="F:ATP binding"/>
    <property type="evidence" value="ECO:0007669"/>
    <property type="project" value="UniProtKB-KW"/>
</dbReference>
<keyword evidence="1" id="KW-0547">Nucleotide-binding</keyword>
<dbReference type="SUPFAM" id="SSF52540">
    <property type="entry name" value="P-loop containing nucleoside triphosphate hydrolases"/>
    <property type="match status" value="2"/>
</dbReference>
<dbReference type="PANTHER" id="PTHR45766:SF3">
    <property type="entry name" value="DNA ANNEALING HELICASE AND ENDONUCLEASE ZRANB3"/>
    <property type="match status" value="1"/>
</dbReference>
<evidence type="ECO:0000259" key="5">
    <source>
        <dbReference type="SMART" id="SM00487"/>
    </source>
</evidence>
<dbReference type="AlphaFoldDB" id="A0A6C0CP12"/>
<keyword evidence="2" id="KW-0378">Hydrolase</keyword>
<evidence type="ECO:0000256" key="4">
    <source>
        <dbReference type="ARBA" id="ARBA00022840"/>
    </source>
</evidence>
<dbReference type="GO" id="GO:0004386">
    <property type="term" value="F:helicase activity"/>
    <property type="evidence" value="ECO:0007669"/>
    <property type="project" value="UniProtKB-KW"/>
</dbReference>
<dbReference type="GO" id="GO:0004520">
    <property type="term" value="F:DNA endonuclease activity"/>
    <property type="evidence" value="ECO:0007669"/>
    <property type="project" value="TreeGrafter"/>
</dbReference>
<evidence type="ECO:0000313" key="6">
    <source>
        <dbReference type="EMBL" id="QHT05967.1"/>
    </source>
</evidence>
<evidence type="ECO:0000256" key="3">
    <source>
        <dbReference type="ARBA" id="ARBA00022806"/>
    </source>
</evidence>
<evidence type="ECO:0000256" key="1">
    <source>
        <dbReference type="ARBA" id="ARBA00022741"/>
    </source>
</evidence>
<dbReference type="GO" id="GO:0043596">
    <property type="term" value="C:nuclear replication fork"/>
    <property type="evidence" value="ECO:0007669"/>
    <property type="project" value="TreeGrafter"/>
</dbReference>
<sequence length="1077" mass="125397">MSENIFSILEKKPVSEKKRGLHLKISGEKPTQLDIIFEDRRGSDYNGDRFRKSMREKYVKTKGVVEKILEKDKKDKKVKIKNVNKIRVKIKKPKKKRMPTEEFEKERKKAIKVRGKHKQFIEVNPEAVKIEGEALFERIPKNVEKVNIRTSHYYMNNREIFTSFINNLFKPYREVEMSEQNKFSCDNKGDSGKGYSLMKQQQIVRDYMNLYTPYRGLLLYHGLGAGKTCSSIGIAEGLKSANPIVVMTPASLRDNYISELKKCGDIFYRLKQHWSFIPVEENNDLLNAFSELLHLSKEYIKKKKGVWFIDINKESNYDKLSNMQKFSLDDQINEMIKKKYYFISYNGLRQTDLETEFGGKTSNPFNNKTIIIDEAHNFISSIVNKLKKPKSLSYILYQKLMSAEGSKIIFLTGTPIVNYPNELAVMYNILRGHIKKVSFRLDKKSQQKVSEELLNEWLKPLRLIDLIEFNGTEYILSITRNPLGFINNDNNGKYIGVSKVEDTTMTTRKLINRVKRILSEKNIDVIKIEQKNYEALPSNIDKFKSLFINENGTIKNINLFKKRIMGLTSYFRSAKEEFMPTYNEETDLSLNKIEMSDYQFKEYEKYRKEERAQKKRNQLKKKKAKEGDIFSDGTSTYRIFSRASCNFVFPENIKRPMPIKGNAIKNIIDDKNVNEDILDAVTINEKLNDVDGKYDSSDVKELEKNKIVNNDGYKRDIKIAMMELKKGGANYFSEEKLAKYSPKFLRILQNIQDEKHEGLHLLYSNFRTLEGIGILKLILEYHGWAEFKIKKNSKNIWLLDIKEEDMDKPKFCLFTGTGQSREEKEYLRRIYNGEWASVPGTITDELNKMHPNNLMGEIIRLFMITASGAEGITLRNCRHVHITESYWHPVRMEQVIGRARRICSHQDLPKNLRNVKVFMYLMTFSQKQLDSEDAVELKIHDGSRFDENRPVSSDYALHEISMEKAKTIQSLLKAVKESSIDCAIHSLSNKKENLVCYNVDTKDPEKQSYKAVNAEQDDKDAIADLNKEVKKWKGKAFKVGNVKYLLKPGTNEVYNEDGSEQVGELVKKKGKKKLKLF</sequence>
<dbReference type="InterPro" id="IPR006935">
    <property type="entry name" value="Helicase/UvrB_N"/>
</dbReference>
<keyword evidence="3" id="KW-0347">Helicase</keyword>
<dbReference type="Pfam" id="PF00271">
    <property type="entry name" value="Helicase_C"/>
    <property type="match status" value="1"/>
</dbReference>
<protein>
    <recommendedName>
        <fullName evidence="5">Helicase ATP-binding domain-containing protein</fullName>
    </recommendedName>
</protein>
<feature type="domain" description="Helicase ATP-binding" evidence="5">
    <location>
        <begin position="193"/>
        <end position="457"/>
    </location>
</feature>
<dbReference type="InterPro" id="IPR014001">
    <property type="entry name" value="Helicase_ATP-bd"/>
</dbReference>
<accession>A0A6C0CP12</accession>
<keyword evidence="4" id="KW-0067">ATP-binding</keyword>
<dbReference type="InterPro" id="IPR001650">
    <property type="entry name" value="Helicase_C-like"/>
</dbReference>
<name>A0A6C0CP12_9ZZZZ</name>
<dbReference type="GO" id="GO:0016787">
    <property type="term" value="F:hydrolase activity"/>
    <property type="evidence" value="ECO:0007669"/>
    <property type="project" value="UniProtKB-KW"/>
</dbReference>
<evidence type="ECO:0000256" key="2">
    <source>
        <dbReference type="ARBA" id="ARBA00022801"/>
    </source>
</evidence>
<dbReference type="Pfam" id="PF04851">
    <property type="entry name" value="ResIII"/>
    <property type="match status" value="1"/>
</dbReference>